<comment type="caution">
    <text evidence="2">The sequence shown here is derived from an EMBL/GenBank/DDBJ whole genome shotgun (WGS) entry which is preliminary data.</text>
</comment>
<keyword evidence="3" id="KW-1185">Reference proteome</keyword>
<name>A0AA41N4W8_SCICA</name>
<dbReference type="Proteomes" id="UP001166674">
    <property type="component" value="Unassembled WGS sequence"/>
</dbReference>
<dbReference type="EMBL" id="JAATJV010387265">
    <property type="protein sequence ID" value="MBZ3883464.1"/>
    <property type="molecule type" value="Genomic_DNA"/>
</dbReference>
<gene>
    <name evidence="2" type="ORF">SUZIE_173065</name>
</gene>
<organism evidence="2 3">
    <name type="scientific">Sciurus carolinensis</name>
    <name type="common">Eastern gray squirrel</name>
    <dbReference type="NCBI Taxonomy" id="30640"/>
    <lineage>
        <taxon>Eukaryota</taxon>
        <taxon>Metazoa</taxon>
        <taxon>Chordata</taxon>
        <taxon>Craniata</taxon>
        <taxon>Vertebrata</taxon>
        <taxon>Euteleostomi</taxon>
        <taxon>Mammalia</taxon>
        <taxon>Eutheria</taxon>
        <taxon>Euarchontoglires</taxon>
        <taxon>Glires</taxon>
        <taxon>Rodentia</taxon>
        <taxon>Sciuromorpha</taxon>
        <taxon>Sciuridae</taxon>
        <taxon>Sciurinae</taxon>
        <taxon>Sciurini</taxon>
        <taxon>Sciurus</taxon>
    </lineage>
</organism>
<evidence type="ECO:0000256" key="1">
    <source>
        <dbReference type="SAM" id="MobiDB-lite"/>
    </source>
</evidence>
<evidence type="ECO:0000313" key="2">
    <source>
        <dbReference type="EMBL" id="MBZ3883464.1"/>
    </source>
</evidence>
<feature type="region of interest" description="Disordered" evidence="1">
    <location>
        <begin position="1"/>
        <end position="37"/>
    </location>
</feature>
<dbReference type="AlphaFoldDB" id="A0AA41N4W8"/>
<protein>
    <submittedName>
        <fullName evidence="2">Galectin-3</fullName>
    </submittedName>
</protein>
<proteinExistence type="predicted"/>
<accession>A0AA41N4W8</accession>
<reference evidence="2" key="1">
    <citation type="submission" date="2020-03" db="EMBL/GenBank/DDBJ databases">
        <title>Studies in the Genomics of Life Span.</title>
        <authorList>
            <person name="Glass D."/>
        </authorList>
    </citation>
    <scope>NUCLEOTIDE SEQUENCE</scope>
    <source>
        <strain evidence="2">SUZIE</strain>
        <tissue evidence="2">Muscle</tissue>
    </source>
</reference>
<evidence type="ECO:0000313" key="3">
    <source>
        <dbReference type="Proteomes" id="UP001166674"/>
    </source>
</evidence>
<sequence>MADSFSLDDAISGSRNPNPQGWPGALGNQPGAAAGGYPGASYPGPILGRHLQGPTLNRQLPASTLAQDLILDLLHLEPTQGNQAGLGPTHLWDSHVLLEPTLCWPLWRPCWTIDCPYELPGGVMPRMLVTILGNNSELL</sequence>